<reference evidence="1 2" key="1">
    <citation type="submission" date="2018-08" db="EMBL/GenBank/DDBJ databases">
        <title>A genome reference for cultivated species of the human gut microbiota.</title>
        <authorList>
            <person name="Zou Y."/>
            <person name="Xue W."/>
            <person name="Luo G."/>
        </authorList>
    </citation>
    <scope>NUCLEOTIDE SEQUENCE [LARGE SCALE GENOMIC DNA]</scope>
    <source>
        <strain evidence="1 2">AM16-54</strain>
    </source>
</reference>
<gene>
    <name evidence="1" type="ORF">DW192_10740</name>
</gene>
<comment type="caution">
    <text evidence="1">The sequence shown here is derived from an EMBL/GenBank/DDBJ whole genome shotgun (WGS) entry which is preliminary data.</text>
</comment>
<dbReference type="RefSeq" id="WP_118255195.1">
    <property type="nucleotide sequence ID" value="NZ_QRKB01000027.1"/>
</dbReference>
<dbReference type="EMBL" id="QRKB01000027">
    <property type="protein sequence ID" value="RHH81206.1"/>
    <property type="molecule type" value="Genomic_DNA"/>
</dbReference>
<organism evidence="1 2">
    <name type="scientific">Segatella copri</name>
    <dbReference type="NCBI Taxonomy" id="165179"/>
    <lineage>
        <taxon>Bacteria</taxon>
        <taxon>Pseudomonadati</taxon>
        <taxon>Bacteroidota</taxon>
        <taxon>Bacteroidia</taxon>
        <taxon>Bacteroidales</taxon>
        <taxon>Prevotellaceae</taxon>
        <taxon>Segatella</taxon>
    </lineage>
</organism>
<evidence type="ECO:0000313" key="2">
    <source>
        <dbReference type="Proteomes" id="UP000284548"/>
    </source>
</evidence>
<dbReference type="AlphaFoldDB" id="A0A3R6EDK7"/>
<accession>A0A3R6EDK7</accession>
<dbReference type="Proteomes" id="UP000284548">
    <property type="component" value="Unassembled WGS sequence"/>
</dbReference>
<name>A0A3R6EDK7_9BACT</name>
<protein>
    <submittedName>
        <fullName evidence="1">Uncharacterized protein</fullName>
    </submittedName>
</protein>
<evidence type="ECO:0000313" key="1">
    <source>
        <dbReference type="EMBL" id="RHH81206.1"/>
    </source>
</evidence>
<sequence length="70" mass="8066">MKQKNEKERFIRETVIKYFFDMSKSTYTIMVLGGLAALFKIIKTDQDGTVSAIYLGIVLTIRVSSSMFQY</sequence>
<proteinExistence type="predicted"/>